<feature type="region of interest" description="Disordered" evidence="1">
    <location>
        <begin position="113"/>
        <end position="136"/>
    </location>
</feature>
<protein>
    <submittedName>
        <fullName evidence="2">Uncharacterized protein</fullName>
    </submittedName>
</protein>
<dbReference type="Proteomes" id="UP000202583">
    <property type="component" value="Segment"/>
</dbReference>
<evidence type="ECO:0000313" key="3">
    <source>
        <dbReference type="Proteomes" id="UP000202583"/>
    </source>
</evidence>
<feature type="compositionally biased region" description="Basic and acidic residues" evidence="1">
    <location>
        <begin position="119"/>
        <end position="136"/>
    </location>
</feature>
<accession>A0A0K2QQU5</accession>
<reference evidence="2 3" key="1">
    <citation type="submission" date="2015-07" db="EMBL/GenBank/DDBJ databases">
        <title>Two Asian jumbo phage RSL2 and RSF1 infecting the phytopathogen Ralstonia solanacearum share common features related to the phi-KZ-like phages.</title>
        <authorList>
            <person name="Kawasaki T."/>
            <person name="Fujie M."/>
            <person name="Chatchawankanphanich O."/>
            <person name="Ogata H."/>
            <person name="Yamada T."/>
        </authorList>
    </citation>
    <scope>NUCLEOTIDE SEQUENCE [LARGE SCALE GENOMIC DNA]</scope>
    <source>
        <strain evidence="2 3">RSF1</strain>
    </source>
</reference>
<name>A0A0K2QQU5_9CAUD</name>
<dbReference type="GeneID" id="26634633"/>
<evidence type="ECO:0000256" key="1">
    <source>
        <dbReference type="SAM" id="MobiDB-lite"/>
    </source>
</evidence>
<proteinExistence type="predicted"/>
<dbReference type="OrthoDB" id="26691at10239"/>
<dbReference type="EMBL" id="AP014927">
    <property type="protein sequence ID" value="BAS04964.1"/>
    <property type="molecule type" value="Genomic_DNA"/>
</dbReference>
<dbReference type="KEGG" id="vg:26634633"/>
<sequence>MNWFTRSDISASSPEYKQARLEEDGGCEHVDADINLAVALRREMDSFGPVSSHVCCKACDEKAQEAEDNEPHECRDCHLSFPKKEGVLWKWYDFYAPQGDKPLFICNGCKTQPTHQNRLKKDQEDYEREQQYYDND</sequence>
<dbReference type="RefSeq" id="YP_009207976.1">
    <property type="nucleotide sequence ID" value="NC_028899.1"/>
</dbReference>
<organism evidence="2 3">
    <name type="scientific">Ralstonia phage RSF1</name>
    <dbReference type="NCBI Taxonomy" id="1689679"/>
    <lineage>
        <taxon>Viruses</taxon>
        <taxon>Duplodnaviria</taxon>
        <taxon>Heunggongvirae</taxon>
        <taxon>Uroviricota</taxon>
        <taxon>Caudoviricetes</taxon>
        <taxon>Chimalliviridae</taxon>
        <taxon>Chiangmaivirus</taxon>
        <taxon>Chiangmaivirus RSF1</taxon>
    </lineage>
</organism>
<keyword evidence="3" id="KW-1185">Reference proteome</keyword>
<evidence type="ECO:0000313" key="2">
    <source>
        <dbReference type="EMBL" id="BAS04964.1"/>
    </source>
</evidence>